<keyword evidence="3 10" id="KW-1134">Transmembrane beta strand</keyword>
<evidence type="ECO:0000256" key="4">
    <source>
        <dbReference type="ARBA" id="ARBA00022692"/>
    </source>
</evidence>
<accession>A0A4R8DGW6</accession>
<evidence type="ECO:0000256" key="3">
    <source>
        <dbReference type="ARBA" id="ARBA00022452"/>
    </source>
</evidence>
<feature type="signal peptide" evidence="12">
    <location>
        <begin position="1"/>
        <end position="18"/>
    </location>
</feature>
<comment type="subcellular location">
    <subcellularLocation>
        <location evidence="1 10">Cell outer membrane</location>
        <topology evidence="1 10">Multi-pass membrane protein</topology>
    </subcellularLocation>
</comment>
<reference evidence="15 16" key="1">
    <citation type="submission" date="2019-03" db="EMBL/GenBank/DDBJ databases">
        <title>Genomic Encyclopedia of Type Strains, Phase IV (KMG-IV): sequencing the most valuable type-strain genomes for metagenomic binning, comparative biology and taxonomic classification.</title>
        <authorList>
            <person name="Goeker M."/>
        </authorList>
    </citation>
    <scope>NUCLEOTIDE SEQUENCE [LARGE SCALE GENOMIC DNA]</scope>
    <source>
        <strain evidence="15 16">DSM 100059</strain>
    </source>
</reference>
<evidence type="ECO:0000256" key="6">
    <source>
        <dbReference type="ARBA" id="ARBA00023077"/>
    </source>
</evidence>
<dbReference type="InterPro" id="IPR039426">
    <property type="entry name" value="TonB-dep_rcpt-like"/>
</dbReference>
<evidence type="ECO:0000259" key="13">
    <source>
        <dbReference type="Pfam" id="PF00593"/>
    </source>
</evidence>
<evidence type="ECO:0000313" key="15">
    <source>
        <dbReference type="EMBL" id="TDW96717.1"/>
    </source>
</evidence>
<dbReference type="GO" id="GO:0044718">
    <property type="term" value="P:siderophore transmembrane transport"/>
    <property type="evidence" value="ECO:0007669"/>
    <property type="project" value="TreeGrafter"/>
</dbReference>
<dbReference type="InterPro" id="IPR012910">
    <property type="entry name" value="Plug_dom"/>
</dbReference>
<gene>
    <name evidence="15" type="ORF">EDB95_4553</name>
</gene>
<sequence length="726" mass="79808">MKQFLGLLLLLCSKPVLAQHHTTLHFINDDTHQSIPGVTVQVRPTGTSAAADSNGVAVLPGLKPGKYAFQCTSEGFREKEFSLSVGERDTTLTVILDPMVETMQDVVIASTRTNRLLKNTPTTIQVVDREDIEEGTAQSPANIRELLTELSGTQVQQTSPVSGNVSIRLQGLDGRYTQLLKDGFPLYGGLSGSLSILQVPPLDLRQVEVIKGAGSALYGGDAIAGIINLISRTPDTTLHLDAVLNQTDKGGTDLGGFFSHRGKHTGLTVMGSASRQNPVDVNNDGFTDLPRVRQGTVAPTFFWYPDDSTTLRLGVNISTEDRNGGDLQAVEHGADSLHPFLQRNHSDRDYYQLSMTRKLRGQQSFTLKNTVGYFYRSIEQTTGGAGGLATTGFSGAEVSSFTEASYNLTAGAHDVVTGIGLTTDQFKPGGSQGNLGYTHNTAGLFAQDDWTLDKKTVLEAGARADVEHTLYFLPRLALLYRPVRPLSIRLGGGLAYKLPTIFNATDEEEGYQQVYPIASSVQAERSESANLSVNYQGHIGDDIGFTIDQNLYYTRLMHALIPQEDSLQRGWLYYLNAPGPVLSRGSETDARFTLERFSLYIGYTYTDARRVYLSGDPQLPLTPHHRFVSTLTYEAEPHWKAGIEGFYTGTQVLDDGQTVRDFWTNDLMVQHTWGHCSLMLNVENFLDTRQSKFGPLFTGTMQNPVFQEVYAPIDGRVISVAFRYTR</sequence>
<dbReference type="PANTHER" id="PTHR30069">
    <property type="entry name" value="TONB-DEPENDENT OUTER MEMBRANE RECEPTOR"/>
    <property type="match status" value="1"/>
</dbReference>
<evidence type="ECO:0000256" key="12">
    <source>
        <dbReference type="SAM" id="SignalP"/>
    </source>
</evidence>
<evidence type="ECO:0000313" key="16">
    <source>
        <dbReference type="Proteomes" id="UP000294498"/>
    </source>
</evidence>
<evidence type="ECO:0000259" key="14">
    <source>
        <dbReference type="Pfam" id="PF07715"/>
    </source>
</evidence>
<keyword evidence="2 10" id="KW-0813">Transport</keyword>
<keyword evidence="8 15" id="KW-0675">Receptor</keyword>
<dbReference type="InterPro" id="IPR008969">
    <property type="entry name" value="CarboxyPept-like_regulatory"/>
</dbReference>
<dbReference type="Pfam" id="PF13620">
    <property type="entry name" value="CarboxypepD_reg"/>
    <property type="match status" value="1"/>
</dbReference>
<dbReference type="RefSeq" id="WP_133997646.1">
    <property type="nucleotide sequence ID" value="NZ_SODV01000002.1"/>
</dbReference>
<keyword evidence="9 10" id="KW-0998">Cell outer membrane</keyword>
<feature type="domain" description="TonB-dependent receptor plug" evidence="14">
    <location>
        <begin position="118"/>
        <end position="226"/>
    </location>
</feature>
<evidence type="ECO:0000256" key="1">
    <source>
        <dbReference type="ARBA" id="ARBA00004571"/>
    </source>
</evidence>
<evidence type="ECO:0000256" key="2">
    <source>
        <dbReference type="ARBA" id="ARBA00022448"/>
    </source>
</evidence>
<dbReference type="SUPFAM" id="SSF49464">
    <property type="entry name" value="Carboxypeptidase regulatory domain-like"/>
    <property type="match status" value="1"/>
</dbReference>
<dbReference type="Gene3D" id="2.60.40.1120">
    <property type="entry name" value="Carboxypeptidase-like, regulatory domain"/>
    <property type="match status" value="1"/>
</dbReference>
<proteinExistence type="inferred from homology"/>
<dbReference type="OrthoDB" id="1109239at2"/>
<dbReference type="PROSITE" id="PS52016">
    <property type="entry name" value="TONB_DEPENDENT_REC_3"/>
    <property type="match status" value="1"/>
</dbReference>
<evidence type="ECO:0000256" key="11">
    <source>
        <dbReference type="RuleBase" id="RU003357"/>
    </source>
</evidence>
<evidence type="ECO:0000256" key="8">
    <source>
        <dbReference type="ARBA" id="ARBA00023170"/>
    </source>
</evidence>
<name>A0A4R8DGW6_9BACT</name>
<dbReference type="Pfam" id="PF07715">
    <property type="entry name" value="Plug"/>
    <property type="match status" value="1"/>
</dbReference>
<organism evidence="15 16">
    <name type="scientific">Dinghuibacter silviterrae</name>
    <dbReference type="NCBI Taxonomy" id="1539049"/>
    <lineage>
        <taxon>Bacteria</taxon>
        <taxon>Pseudomonadati</taxon>
        <taxon>Bacteroidota</taxon>
        <taxon>Chitinophagia</taxon>
        <taxon>Chitinophagales</taxon>
        <taxon>Chitinophagaceae</taxon>
        <taxon>Dinghuibacter</taxon>
    </lineage>
</organism>
<protein>
    <submittedName>
        <fullName evidence="15">Iron complex outermembrane receptor protein</fullName>
    </submittedName>
</protein>
<dbReference type="Gene3D" id="2.170.130.10">
    <property type="entry name" value="TonB-dependent receptor, plug domain"/>
    <property type="match status" value="1"/>
</dbReference>
<dbReference type="InterPro" id="IPR000531">
    <property type="entry name" value="Beta-barrel_TonB"/>
</dbReference>
<keyword evidence="4 10" id="KW-0812">Transmembrane</keyword>
<feature type="chain" id="PRO_5020402131" evidence="12">
    <location>
        <begin position="19"/>
        <end position="726"/>
    </location>
</feature>
<feature type="domain" description="TonB-dependent receptor-like beta-barrel" evidence="13">
    <location>
        <begin position="305"/>
        <end position="684"/>
    </location>
</feature>
<comment type="similarity">
    <text evidence="10 11">Belongs to the TonB-dependent receptor family.</text>
</comment>
<dbReference type="Pfam" id="PF00593">
    <property type="entry name" value="TonB_dep_Rec_b-barrel"/>
    <property type="match status" value="1"/>
</dbReference>
<evidence type="ECO:0000256" key="5">
    <source>
        <dbReference type="ARBA" id="ARBA00022729"/>
    </source>
</evidence>
<keyword evidence="16" id="KW-1185">Reference proteome</keyword>
<dbReference type="EMBL" id="SODV01000002">
    <property type="protein sequence ID" value="TDW96717.1"/>
    <property type="molecule type" value="Genomic_DNA"/>
</dbReference>
<dbReference type="SUPFAM" id="SSF56935">
    <property type="entry name" value="Porins"/>
    <property type="match status" value="1"/>
</dbReference>
<keyword evidence="5 12" id="KW-0732">Signal</keyword>
<evidence type="ECO:0000256" key="10">
    <source>
        <dbReference type="PROSITE-ProRule" id="PRU01360"/>
    </source>
</evidence>
<evidence type="ECO:0000256" key="7">
    <source>
        <dbReference type="ARBA" id="ARBA00023136"/>
    </source>
</evidence>
<dbReference type="InterPro" id="IPR036942">
    <property type="entry name" value="Beta-barrel_TonB_sf"/>
</dbReference>
<dbReference type="InterPro" id="IPR037066">
    <property type="entry name" value="Plug_dom_sf"/>
</dbReference>
<dbReference type="GO" id="GO:0009279">
    <property type="term" value="C:cell outer membrane"/>
    <property type="evidence" value="ECO:0007669"/>
    <property type="project" value="UniProtKB-SubCell"/>
</dbReference>
<keyword evidence="6 11" id="KW-0798">TonB box</keyword>
<dbReference type="Gene3D" id="2.40.170.20">
    <property type="entry name" value="TonB-dependent receptor, beta-barrel domain"/>
    <property type="match status" value="1"/>
</dbReference>
<dbReference type="GO" id="GO:0015344">
    <property type="term" value="F:siderophore uptake transmembrane transporter activity"/>
    <property type="evidence" value="ECO:0007669"/>
    <property type="project" value="TreeGrafter"/>
</dbReference>
<dbReference type="AlphaFoldDB" id="A0A4R8DGW6"/>
<keyword evidence="7 10" id="KW-0472">Membrane</keyword>
<evidence type="ECO:0000256" key="9">
    <source>
        <dbReference type="ARBA" id="ARBA00023237"/>
    </source>
</evidence>
<comment type="caution">
    <text evidence="15">The sequence shown here is derived from an EMBL/GenBank/DDBJ whole genome shotgun (WGS) entry which is preliminary data.</text>
</comment>
<dbReference type="Proteomes" id="UP000294498">
    <property type="component" value="Unassembled WGS sequence"/>
</dbReference>
<dbReference type="PANTHER" id="PTHR30069:SF29">
    <property type="entry name" value="HEMOGLOBIN AND HEMOGLOBIN-HAPTOGLOBIN-BINDING PROTEIN 1-RELATED"/>
    <property type="match status" value="1"/>
</dbReference>